<feature type="transmembrane region" description="Helical" evidence="6">
    <location>
        <begin position="36"/>
        <end position="61"/>
    </location>
</feature>
<evidence type="ECO:0000313" key="7">
    <source>
        <dbReference type="Ensembl" id="ENSGACP00000049444.1"/>
    </source>
</evidence>
<dbReference type="SUPFAM" id="SSF52833">
    <property type="entry name" value="Thioredoxin-like"/>
    <property type="match status" value="1"/>
</dbReference>
<dbReference type="PROSITE" id="PS51355">
    <property type="entry name" value="GLUTATHIONE_PEROXID_3"/>
    <property type="match status" value="1"/>
</dbReference>
<dbReference type="GO" id="GO:0005788">
    <property type="term" value="C:endoplasmic reticulum lumen"/>
    <property type="evidence" value="ECO:0007669"/>
    <property type="project" value="UniProtKB-ARBA"/>
</dbReference>
<keyword evidence="4 5" id="KW-0560">Oxidoreductase</keyword>
<evidence type="ECO:0000256" key="5">
    <source>
        <dbReference type="RuleBase" id="RU000499"/>
    </source>
</evidence>
<dbReference type="AlphaFoldDB" id="A0AAQ4QDU4"/>
<reference evidence="7" key="3">
    <citation type="submission" date="2025-09" db="UniProtKB">
        <authorList>
            <consortium name="Ensembl"/>
        </authorList>
    </citation>
    <scope>IDENTIFICATION</scope>
</reference>
<keyword evidence="6" id="KW-0472">Membrane</keyword>
<dbReference type="InterPro" id="IPR029759">
    <property type="entry name" value="GPX_AS"/>
</dbReference>
<dbReference type="InterPro" id="IPR013376">
    <property type="entry name" value="Glut_perox_Gpx7"/>
</dbReference>
<dbReference type="InterPro" id="IPR000889">
    <property type="entry name" value="Glutathione_peroxidase"/>
</dbReference>
<accession>A0AAQ4QDU4</accession>
<dbReference type="Proteomes" id="UP000007635">
    <property type="component" value="Chromosome VIII"/>
</dbReference>
<evidence type="ECO:0000256" key="3">
    <source>
        <dbReference type="ARBA" id="ARBA00022559"/>
    </source>
</evidence>
<dbReference type="Gene3D" id="3.40.30.10">
    <property type="entry name" value="Glutaredoxin"/>
    <property type="match status" value="1"/>
</dbReference>
<dbReference type="GO" id="GO:0033554">
    <property type="term" value="P:cellular response to stress"/>
    <property type="evidence" value="ECO:0007669"/>
    <property type="project" value="UniProtKB-ARBA"/>
</dbReference>
<comment type="similarity">
    <text evidence="2 5">Belongs to the glutathione peroxidase family.</text>
</comment>
<dbReference type="PANTHER" id="PTHR11592">
    <property type="entry name" value="GLUTATHIONE PEROXIDASE"/>
    <property type="match status" value="1"/>
</dbReference>
<reference evidence="7 8" key="1">
    <citation type="journal article" date="2021" name="G3 (Bethesda)">
        <title>Improved contiguity of the threespine stickleback genome using long-read sequencing.</title>
        <authorList>
            <person name="Nath S."/>
            <person name="Shaw D.E."/>
            <person name="White M.A."/>
        </authorList>
    </citation>
    <scope>NUCLEOTIDE SEQUENCE [LARGE SCALE GENOMIC DNA]</scope>
    <source>
        <strain evidence="7 8">Lake Benthic</strain>
    </source>
</reference>
<keyword evidence="8" id="KW-1185">Reference proteome</keyword>
<evidence type="ECO:0000256" key="4">
    <source>
        <dbReference type="ARBA" id="ARBA00023002"/>
    </source>
</evidence>
<protein>
    <recommendedName>
        <fullName evidence="5">Glutathione peroxidase</fullName>
    </recommendedName>
</protein>
<evidence type="ECO:0000313" key="8">
    <source>
        <dbReference type="Proteomes" id="UP000007635"/>
    </source>
</evidence>
<name>A0AAQ4QDU4_GASAC</name>
<dbReference type="Pfam" id="PF00255">
    <property type="entry name" value="GSHPx"/>
    <property type="match status" value="1"/>
</dbReference>
<evidence type="ECO:0000256" key="6">
    <source>
        <dbReference type="SAM" id="Phobius"/>
    </source>
</evidence>
<dbReference type="Ensembl" id="ENSGACT00000063635.1">
    <property type="protein sequence ID" value="ENSGACP00000049444.1"/>
    <property type="gene ID" value="ENSGACG00000005246.2"/>
</dbReference>
<keyword evidence="6" id="KW-0812">Transmembrane</keyword>
<keyword evidence="6" id="KW-1133">Transmembrane helix</keyword>
<dbReference type="FunFam" id="3.40.30.10:FF:000049">
    <property type="entry name" value="Glutathione peroxidase"/>
    <property type="match status" value="1"/>
</dbReference>
<dbReference type="PRINTS" id="PR01011">
    <property type="entry name" value="GLUTPROXDASE"/>
</dbReference>
<dbReference type="GO" id="GO:0004602">
    <property type="term" value="F:glutathione peroxidase activity"/>
    <property type="evidence" value="ECO:0007669"/>
    <property type="project" value="UniProtKB-EC"/>
</dbReference>
<keyword evidence="3 5" id="KW-0575">Peroxidase</keyword>
<reference evidence="7" key="2">
    <citation type="submission" date="2025-08" db="UniProtKB">
        <authorList>
            <consortium name="Ensembl"/>
        </authorList>
    </citation>
    <scope>IDENTIFICATION</scope>
</reference>
<dbReference type="InterPro" id="IPR036249">
    <property type="entry name" value="Thioredoxin-like_sf"/>
</dbReference>
<sequence length="230" mass="26279">MLNVGFYFVMYSCSGWCCRAHLQLDLPTRPVRHEPLCCVGSLTVMMLPAALAVLLTIFSLIETKEKDFYTFKVVNIRGKLVSLEKYRGSVSLVVNVASECGFTEEHYKDLQQLQRDFGPYHFNVLAFPCNQFGQQEPGSDKEIDSFVRRVYGVSFPLFSKIAVVGTGANNVYKYLVESSENEPDWNFWKYLVDVNGKVLNAWGPKVSVKEIRPKIAEMVRQIIIKKKEEL</sequence>
<dbReference type="NCBIfam" id="TIGR02540">
    <property type="entry name" value="gpx7"/>
    <property type="match status" value="1"/>
</dbReference>
<organism evidence="7 8">
    <name type="scientific">Gasterosteus aculeatus aculeatus</name>
    <name type="common">three-spined stickleback</name>
    <dbReference type="NCBI Taxonomy" id="481459"/>
    <lineage>
        <taxon>Eukaryota</taxon>
        <taxon>Metazoa</taxon>
        <taxon>Chordata</taxon>
        <taxon>Craniata</taxon>
        <taxon>Vertebrata</taxon>
        <taxon>Euteleostomi</taxon>
        <taxon>Actinopterygii</taxon>
        <taxon>Neopterygii</taxon>
        <taxon>Teleostei</taxon>
        <taxon>Neoteleostei</taxon>
        <taxon>Acanthomorphata</taxon>
        <taxon>Eupercaria</taxon>
        <taxon>Perciformes</taxon>
        <taxon>Cottioidei</taxon>
        <taxon>Gasterosteales</taxon>
        <taxon>Gasterosteidae</taxon>
        <taxon>Gasterosteus</taxon>
    </lineage>
</organism>
<proteinExistence type="inferred from homology"/>
<dbReference type="GO" id="GO:0006979">
    <property type="term" value="P:response to oxidative stress"/>
    <property type="evidence" value="ECO:0007669"/>
    <property type="project" value="InterPro"/>
</dbReference>
<evidence type="ECO:0000256" key="1">
    <source>
        <dbReference type="ARBA" id="ARBA00000217"/>
    </source>
</evidence>
<dbReference type="PROSITE" id="PS00763">
    <property type="entry name" value="GLUTATHIONE_PEROXID_2"/>
    <property type="match status" value="1"/>
</dbReference>
<evidence type="ECO:0000256" key="2">
    <source>
        <dbReference type="ARBA" id="ARBA00006926"/>
    </source>
</evidence>
<dbReference type="PANTHER" id="PTHR11592:SF5">
    <property type="entry name" value="GLUTATHIONE PEROXIDASE 7"/>
    <property type="match status" value="1"/>
</dbReference>
<dbReference type="GeneTree" id="ENSGT00940000159127"/>
<dbReference type="InterPro" id="IPR029760">
    <property type="entry name" value="GPX_CS"/>
</dbReference>
<dbReference type="CDD" id="cd00340">
    <property type="entry name" value="GSH_Peroxidase"/>
    <property type="match status" value="1"/>
</dbReference>
<dbReference type="PROSITE" id="PS00460">
    <property type="entry name" value="GLUTATHIONE_PEROXID_1"/>
    <property type="match status" value="1"/>
</dbReference>
<comment type="catalytic activity">
    <reaction evidence="1">
        <text>2 glutathione + H2O2 = glutathione disulfide + 2 H2O</text>
        <dbReference type="Rhea" id="RHEA:16833"/>
        <dbReference type="ChEBI" id="CHEBI:15377"/>
        <dbReference type="ChEBI" id="CHEBI:16240"/>
        <dbReference type="ChEBI" id="CHEBI:57925"/>
        <dbReference type="ChEBI" id="CHEBI:58297"/>
        <dbReference type="EC" id="1.11.1.9"/>
    </reaction>
</comment>